<protein>
    <submittedName>
        <fullName evidence="4">Precorrin-6A reductase</fullName>
        <ecNumber evidence="4">1.3.1.54</ecNumber>
    </submittedName>
</protein>
<dbReference type="Pfam" id="PF02571">
    <property type="entry name" value="CbiJ"/>
    <property type="match status" value="1"/>
</dbReference>
<dbReference type="GO" id="GO:0009236">
    <property type="term" value="P:cobalamin biosynthetic process"/>
    <property type="evidence" value="ECO:0007669"/>
    <property type="project" value="UniProtKB-KW"/>
</dbReference>
<dbReference type="NCBIfam" id="TIGR00715">
    <property type="entry name" value="precor6x_red"/>
    <property type="match status" value="1"/>
</dbReference>
<evidence type="ECO:0000256" key="3">
    <source>
        <dbReference type="ARBA" id="ARBA00023002"/>
    </source>
</evidence>
<dbReference type="KEGG" id="lala:AB8B28_10625"/>
<proteinExistence type="predicted"/>
<dbReference type="EC" id="1.3.1.54" evidence="4"/>
<comment type="pathway">
    <text evidence="1">Cofactor biosynthesis; adenosylcobalamin biosynthesis.</text>
</comment>
<keyword evidence="3 4" id="KW-0560">Oxidoreductase</keyword>
<name>A0AB39V3R8_9FUSO</name>
<reference evidence="4" key="1">
    <citation type="submission" date="2024-07" db="EMBL/GenBank/DDBJ databases">
        <authorList>
            <person name="Li X.-J."/>
            <person name="Wang X."/>
        </authorList>
    </citation>
    <scope>NUCLEOTIDE SEQUENCE</scope>
    <source>
        <strain evidence="4">HSP-536</strain>
    </source>
</reference>
<gene>
    <name evidence="4" type="primary">cobK</name>
    <name evidence="4" type="ORF">AB8B28_10625</name>
</gene>
<dbReference type="GO" id="GO:0016994">
    <property type="term" value="F:precorrin-6A reductase activity"/>
    <property type="evidence" value="ECO:0007669"/>
    <property type="project" value="UniProtKB-EC"/>
</dbReference>
<evidence type="ECO:0000256" key="2">
    <source>
        <dbReference type="ARBA" id="ARBA00022573"/>
    </source>
</evidence>
<dbReference type="AlphaFoldDB" id="A0AB39V3R8"/>
<keyword evidence="2" id="KW-0169">Cobalamin biosynthesis</keyword>
<sequence length="266" mass="30200">MIWIIGGTKDSRDILDEILKVSKEKIVISTATEYGGKLLKDVGENENVEVISERLNVIQIEKIISEKNIGLIIDASHPYAQNISKIVISMVSFLNERAKSEKKILKYIRFERKMLDYGSENVFKFENVKELVEFLNQFENKNILSTLGSNALEDIKEIREKNNLFIRILPTASSIENAENLGYLPKNIIAMQGPFSKNMNIAMLENFKIDYLITKESGETGGELEKLEACQECKVAILAIKRPVLDYGIVFNTISELIDYVKNLSV</sequence>
<dbReference type="RefSeq" id="WP_369715712.1">
    <property type="nucleotide sequence ID" value="NZ_CP165647.1"/>
</dbReference>
<dbReference type="InterPro" id="IPR003723">
    <property type="entry name" value="Precorrin-6x_reduct"/>
</dbReference>
<dbReference type="PANTHER" id="PTHR36925">
    <property type="entry name" value="COBALT-PRECORRIN-6A REDUCTASE"/>
    <property type="match status" value="1"/>
</dbReference>
<organism evidence="4">
    <name type="scientific">Leptotrichia alba</name>
    <dbReference type="NCBI Taxonomy" id="3239304"/>
    <lineage>
        <taxon>Bacteria</taxon>
        <taxon>Fusobacteriati</taxon>
        <taxon>Fusobacteriota</taxon>
        <taxon>Fusobacteriia</taxon>
        <taxon>Fusobacteriales</taxon>
        <taxon>Leptotrichiaceae</taxon>
        <taxon>Leptotrichia</taxon>
    </lineage>
</organism>
<dbReference type="PROSITE" id="PS51014">
    <property type="entry name" value="COBK_CBIJ"/>
    <property type="match status" value="1"/>
</dbReference>
<dbReference type="EMBL" id="CP165647">
    <property type="protein sequence ID" value="XDU62085.1"/>
    <property type="molecule type" value="Genomic_DNA"/>
</dbReference>
<accession>A0AB39V3R8</accession>
<dbReference type="PANTHER" id="PTHR36925:SF1">
    <property type="entry name" value="COBALT-PRECORRIN-6A REDUCTASE"/>
    <property type="match status" value="1"/>
</dbReference>
<evidence type="ECO:0000313" key="4">
    <source>
        <dbReference type="EMBL" id="XDU62085.1"/>
    </source>
</evidence>
<evidence type="ECO:0000256" key="1">
    <source>
        <dbReference type="ARBA" id="ARBA00004953"/>
    </source>
</evidence>